<dbReference type="PRINTS" id="PR00344">
    <property type="entry name" value="BCTRLSENSOR"/>
</dbReference>
<dbReference type="Pfam" id="PF02518">
    <property type="entry name" value="HATPase_c"/>
    <property type="match status" value="1"/>
</dbReference>
<evidence type="ECO:0000256" key="2">
    <source>
        <dbReference type="ARBA" id="ARBA00004370"/>
    </source>
</evidence>
<dbReference type="SUPFAM" id="SSF47384">
    <property type="entry name" value="Homodimeric domain of signal transducing histidine kinase"/>
    <property type="match status" value="1"/>
</dbReference>
<evidence type="ECO:0000256" key="6">
    <source>
        <dbReference type="ARBA" id="ARBA00022679"/>
    </source>
</evidence>
<keyword evidence="7 13" id="KW-0418">Kinase</keyword>
<dbReference type="InterPro" id="IPR004358">
    <property type="entry name" value="Sig_transdc_His_kin-like_C"/>
</dbReference>
<evidence type="ECO:0000256" key="1">
    <source>
        <dbReference type="ARBA" id="ARBA00000085"/>
    </source>
</evidence>
<evidence type="ECO:0000256" key="7">
    <source>
        <dbReference type="ARBA" id="ARBA00022777"/>
    </source>
</evidence>
<comment type="subcellular location">
    <subcellularLocation>
        <location evidence="2">Membrane</location>
    </subcellularLocation>
</comment>
<dbReference type="Proteomes" id="UP000014155">
    <property type="component" value="Unassembled WGS sequence"/>
</dbReference>
<evidence type="ECO:0000313" key="14">
    <source>
        <dbReference type="Proteomes" id="UP000014155"/>
    </source>
</evidence>
<proteinExistence type="predicted"/>
<protein>
    <recommendedName>
        <fullName evidence="4">Stage 0 sporulation protein A homolog</fullName>
        <ecNumber evidence="3">2.7.13.3</ecNumber>
    </recommendedName>
</protein>
<keyword evidence="8" id="KW-0902">Two-component regulatory system</keyword>
<dbReference type="InterPro" id="IPR005467">
    <property type="entry name" value="His_kinase_dom"/>
</dbReference>
<dbReference type="CDD" id="cd00082">
    <property type="entry name" value="HisKA"/>
    <property type="match status" value="1"/>
</dbReference>
<dbReference type="FunFam" id="3.30.565.10:FF:000006">
    <property type="entry name" value="Sensor histidine kinase WalK"/>
    <property type="match status" value="1"/>
</dbReference>
<dbReference type="EC" id="2.7.13.3" evidence="3"/>
<dbReference type="InterPro" id="IPR003594">
    <property type="entry name" value="HATPase_dom"/>
</dbReference>
<organism evidence="13 14">
    <name type="scientific">Ruminiclostridium cellobioparum subsp. termitidis CT1112</name>
    <dbReference type="NCBI Taxonomy" id="1195236"/>
    <lineage>
        <taxon>Bacteria</taxon>
        <taxon>Bacillati</taxon>
        <taxon>Bacillota</taxon>
        <taxon>Clostridia</taxon>
        <taxon>Eubacteriales</taxon>
        <taxon>Oscillospiraceae</taxon>
        <taxon>Ruminiclostridium</taxon>
    </lineage>
</organism>
<dbReference type="InterPro" id="IPR036097">
    <property type="entry name" value="HisK_dim/P_sf"/>
</dbReference>
<dbReference type="SMART" id="SM00387">
    <property type="entry name" value="HATPase_c"/>
    <property type="match status" value="1"/>
</dbReference>
<evidence type="ECO:0000259" key="12">
    <source>
        <dbReference type="PROSITE" id="PS50110"/>
    </source>
</evidence>
<dbReference type="SUPFAM" id="SSF52172">
    <property type="entry name" value="CheY-like"/>
    <property type="match status" value="1"/>
</dbReference>
<dbReference type="SMART" id="SM00448">
    <property type="entry name" value="REC"/>
    <property type="match status" value="1"/>
</dbReference>
<gene>
    <name evidence="13" type="ORF">CTER_1166</name>
</gene>
<dbReference type="InterPro" id="IPR036890">
    <property type="entry name" value="HATPase_C_sf"/>
</dbReference>
<dbReference type="RefSeq" id="WP_004624666.1">
    <property type="nucleotide sequence ID" value="NZ_AORV01000025.1"/>
</dbReference>
<keyword evidence="6" id="KW-0808">Transferase</keyword>
<dbReference type="GO" id="GO:0000155">
    <property type="term" value="F:phosphorelay sensor kinase activity"/>
    <property type="evidence" value="ECO:0007669"/>
    <property type="project" value="InterPro"/>
</dbReference>
<dbReference type="PANTHER" id="PTHR43547:SF2">
    <property type="entry name" value="HYBRID SIGNAL TRANSDUCTION HISTIDINE KINASE C"/>
    <property type="match status" value="1"/>
</dbReference>
<comment type="function">
    <text evidence="9">May play the central regulatory role in sporulation. It may be an element of the effector pathway responsible for the activation of sporulation genes in response to nutritional stress. Spo0A may act in concert with spo0H (a sigma factor) to control the expression of some genes that are critical to the sporulation process.</text>
</comment>
<evidence type="ECO:0000259" key="11">
    <source>
        <dbReference type="PROSITE" id="PS50109"/>
    </source>
</evidence>
<keyword evidence="14" id="KW-1185">Reference proteome</keyword>
<evidence type="ECO:0000256" key="5">
    <source>
        <dbReference type="ARBA" id="ARBA00022553"/>
    </source>
</evidence>
<evidence type="ECO:0000256" key="10">
    <source>
        <dbReference type="PROSITE-ProRule" id="PRU00169"/>
    </source>
</evidence>
<feature type="domain" description="Histidine kinase" evidence="11">
    <location>
        <begin position="147"/>
        <end position="361"/>
    </location>
</feature>
<dbReference type="InterPro" id="IPR011006">
    <property type="entry name" value="CheY-like_superfamily"/>
</dbReference>
<dbReference type="PROSITE" id="PS50110">
    <property type="entry name" value="RESPONSE_REGULATORY"/>
    <property type="match status" value="1"/>
</dbReference>
<comment type="caution">
    <text evidence="13">The sequence shown here is derived from an EMBL/GenBank/DDBJ whole genome shotgun (WGS) entry which is preliminary data.</text>
</comment>
<reference evidence="13 14" key="1">
    <citation type="journal article" date="2013" name="Genome Announc.">
        <title>Draft Genome Sequence of the Cellulolytic, Mesophilic, Anaerobic Bacterium Clostridium termitidis Strain CT1112 (DSM 5398).</title>
        <authorList>
            <person name="Lal S."/>
            <person name="Ramachandran U."/>
            <person name="Zhang X."/>
            <person name="Munir R."/>
            <person name="Sparling R."/>
            <person name="Levin D.B."/>
        </authorList>
    </citation>
    <scope>NUCLEOTIDE SEQUENCE [LARGE SCALE GENOMIC DNA]</scope>
    <source>
        <strain evidence="13 14">CT1112</strain>
    </source>
</reference>
<name>S0FWK4_RUMCE</name>
<dbReference type="Gene3D" id="3.30.565.10">
    <property type="entry name" value="Histidine kinase-like ATPase, C-terminal domain"/>
    <property type="match status" value="1"/>
</dbReference>
<dbReference type="eggNOG" id="COG3706">
    <property type="taxonomic scope" value="Bacteria"/>
</dbReference>
<dbReference type="GO" id="GO:0016020">
    <property type="term" value="C:membrane"/>
    <property type="evidence" value="ECO:0007669"/>
    <property type="project" value="UniProtKB-SubCell"/>
</dbReference>
<dbReference type="EMBL" id="AORV01000025">
    <property type="protein sequence ID" value="EMS72923.1"/>
    <property type="molecule type" value="Genomic_DNA"/>
</dbReference>
<sequence length="368" mass="41349">MNYINKNPEILIIDDTPEHVHFVASIIRTKNYRVRVATSALQAFDALKKGIPDLILLDVIMPEMDGFELCSLIRKDPRYHSVPIIFLTAVKDSENIVRGFEAGAQDYVSKPVNANELLVRIQTHLNLKKRTDKLVEAYNDIDSFNHMISHDLKTPVWSIKKLAGFLKEAVENRNDEDINELLDMLTEKTSKTVDLIEKYAQLAKLSRTALKIEAVNMGSLSEKAFEEIKKICPGQKIVFERGELPVVHGDSLLLGQVLVNLFSNAAKYSRGRDKSIIQMSCKKIDYEYLFSIKDNGVGFDMNYATNIFKMFVRLHAQSEFEGTGIGLASVKKIINLHGGGVWITAVVDRGAEVCFTLPVEVEVGNLFG</sequence>
<comment type="catalytic activity">
    <reaction evidence="1">
        <text>ATP + protein L-histidine = ADP + protein N-phospho-L-histidine.</text>
        <dbReference type="EC" id="2.7.13.3"/>
    </reaction>
</comment>
<dbReference type="Pfam" id="PF00072">
    <property type="entry name" value="Response_reg"/>
    <property type="match status" value="1"/>
</dbReference>
<keyword evidence="5 10" id="KW-0597">Phosphoprotein</keyword>
<feature type="modified residue" description="4-aspartylphosphate" evidence="10">
    <location>
        <position position="58"/>
    </location>
</feature>
<dbReference type="AlphaFoldDB" id="S0FWK4"/>
<dbReference type="InterPro" id="IPR001789">
    <property type="entry name" value="Sig_transdc_resp-reg_receiver"/>
</dbReference>
<dbReference type="PROSITE" id="PS50109">
    <property type="entry name" value="HIS_KIN"/>
    <property type="match status" value="1"/>
</dbReference>
<dbReference type="PATRIC" id="fig|1195236.3.peg.1470"/>
<evidence type="ECO:0000256" key="9">
    <source>
        <dbReference type="ARBA" id="ARBA00024867"/>
    </source>
</evidence>
<evidence type="ECO:0000256" key="8">
    <source>
        <dbReference type="ARBA" id="ARBA00023012"/>
    </source>
</evidence>
<feature type="domain" description="Response regulatory" evidence="12">
    <location>
        <begin position="9"/>
        <end position="125"/>
    </location>
</feature>
<dbReference type="PANTHER" id="PTHR43547">
    <property type="entry name" value="TWO-COMPONENT HISTIDINE KINASE"/>
    <property type="match status" value="1"/>
</dbReference>
<dbReference type="InterPro" id="IPR003661">
    <property type="entry name" value="HisK_dim/P_dom"/>
</dbReference>
<dbReference type="SUPFAM" id="SSF55874">
    <property type="entry name" value="ATPase domain of HSP90 chaperone/DNA topoisomerase II/histidine kinase"/>
    <property type="match status" value="1"/>
</dbReference>
<accession>S0FWK4</accession>
<dbReference type="Gene3D" id="1.10.287.130">
    <property type="match status" value="1"/>
</dbReference>
<evidence type="ECO:0000313" key="13">
    <source>
        <dbReference type="EMBL" id="EMS72923.1"/>
    </source>
</evidence>
<evidence type="ECO:0000256" key="4">
    <source>
        <dbReference type="ARBA" id="ARBA00018672"/>
    </source>
</evidence>
<dbReference type="Gene3D" id="3.40.50.2300">
    <property type="match status" value="1"/>
</dbReference>
<dbReference type="eggNOG" id="COG4251">
    <property type="taxonomic scope" value="Bacteria"/>
</dbReference>
<evidence type="ECO:0000256" key="3">
    <source>
        <dbReference type="ARBA" id="ARBA00012438"/>
    </source>
</evidence>
<dbReference type="STRING" id="1195236.CTER_1166"/>